<keyword evidence="1" id="KW-1133">Transmembrane helix</keyword>
<organism evidence="2 3">
    <name type="scientific">Exocentrus adspersus</name>
    <dbReference type="NCBI Taxonomy" id="1586481"/>
    <lineage>
        <taxon>Eukaryota</taxon>
        <taxon>Metazoa</taxon>
        <taxon>Ecdysozoa</taxon>
        <taxon>Arthropoda</taxon>
        <taxon>Hexapoda</taxon>
        <taxon>Insecta</taxon>
        <taxon>Pterygota</taxon>
        <taxon>Neoptera</taxon>
        <taxon>Endopterygota</taxon>
        <taxon>Coleoptera</taxon>
        <taxon>Polyphaga</taxon>
        <taxon>Cucujiformia</taxon>
        <taxon>Chrysomeloidea</taxon>
        <taxon>Cerambycidae</taxon>
        <taxon>Lamiinae</taxon>
        <taxon>Acanthocinini</taxon>
        <taxon>Exocentrus</taxon>
    </lineage>
</organism>
<feature type="transmembrane region" description="Helical" evidence="1">
    <location>
        <begin position="73"/>
        <end position="93"/>
    </location>
</feature>
<dbReference type="EMBL" id="JANEYG010000130">
    <property type="protein sequence ID" value="KAJ8912444.1"/>
    <property type="molecule type" value="Genomic_DNA"/>
</dbReference>
<dbReference type="AlphaFoldDB" id="A0AAV8VE23"/>
<name>A0AAV8VE23_9CUCU</name>
<evidence type="ECO:0000313" key="3">
    <source>
        <dbReference type="Proteomes" id="UP001159042"/>
    </source>
</evidence>
<protein>
    <submittedName>
        <fullName evidence="2">Uncharacterized protein</fullName>
    </submittedName>
</protein>
<evidence type="ECO:0000256" key="1">
    <source>
        <dbReference type="SAM" id="Phobius"/>
    </source>
</evidence>
<keyword evidence="3" id="KW-1185">Reference proteome</keyword>
<comment type="caution">
    <text evidence="2">The sequence shown here is derived from an EMBL/GenBank/DDBJ whole genome shotgun (WGS) entry which is preliminary data.</text>
</comment>
<accession>A0AAV8VE23</accession>
<gene>
    <name evidence="2" type="ORF">NQ315_006111</name>
</gene>
<feature type="transmembrane region" description="Helical" evidence="1">
    <location>
        <begin position="31"/>
        <end position="52"/>
    </location>
</feature>
<reference evidence="2 3" key="1">
    <citation type="journal article" date="2023" name="Insect Mol. Biol.">
        <title>Genome sequencing provides insights into the evolution of gene families encoding plant cell wall-degrading enzymes in longhorned beetles.</title>
        <authorList>
            <person name="Shin N.R."/>
            <person name="Okamura Y."/>
            <person name="Kirsch R."/>
            <person name="Pauchet Y."/>
        </authorList>
    </citation>
    <scope>NUCLEOTIDE SEQUENCE [LARGE SCALE GENOMIC DNA]</scope>
    <source>
        <strain evidence="2">EAD_L_NR</strain>
    </source>
</reference>
<keyword evidence="1" id="KW-0472">Membrane</keyword>
<proteinExistence type="predicted"/>
<dbReference type="Proteomes" id="UP001159042">
    <property type="component" value="Unassembled WGS sequence"/>
</dbReference>
<sequence length="95" mass="11228">MLFDVCKVRITVYENQPKNKKVVTSNFTKNLIVTFLLHLSVEIKILIFSFYLKFYKKVYENQPKNKKVVTSNFTKNLIVAFLLHLSVEIKILIFV</sequence>
<evidence type="ECO:0000313" key="2">
    <source>
        <dbReference type="EMBL" id="KAJ8912444.1"/>
    </source>
</evidence>
<keyword evidence="1" id="KW-0812">Transmembrane</keyword>